<protein>
    <submittedName>
        <fullName evidence="7">Uncharacterized protein</fullName>
    </submittedName>
</protein>
<dbReference type="GO" id="GO:0006508">
    <property type="term" value="P:proteolysis"/>
    <property type="evidence" value="ECO:0007669"/>
    <property type="project" value="UniProtKB-KW"/>
</dbReference>
<feature type="non-terminal residue" evidence="7">
    <location>
        <position position="1"/>
    </location>
</feature>
<dbReference type="InterPro" id="IPR036397">
    <property type="entry name" value="RNaseH_sf"/>
</dbReference>
<dbReference type="AlphaFoldDB" id="A0A699II91"/>
<keyword evidence="3" id="KW-0378">Hydrolase</keyword>
<dbReference type="GO" id="GO:0046872">
    <property type="term" value="F:metal ion binding"/>
    <property type="evidence" value="ECO:0007669"/>
    <property type="project" value="UniProtKB-KW"/>
</dbReference>
<dbReference type="Pfam" id="PF07727">
    <property type="entry name" value="RVT_2"/>
    <property type="match status" value="1"/>
</dbReference>
<dbReference type="GO" id="GO:0003676">
    <property type="term" value="F:nucleic acid binding"/>
    <property type="evidence" value="ECO:0007669"/>
    <property type="project" value="InterPro"/>
</dbReference>
<evidence type="ECO:0000259" key="5">
    <source>
        <dbReference type="Pfam" id="PF07727"/>
    </source>
</evidence>
<dbReference type="InterPro" id="IPR012337">
    <property type="entry name" value="RNaseH-like_sf"/>
</dbReference>
<sequence length="642" mass="73409">VKQSTSASGSQPSGNTKKDRIQQPPSSTQKNKVEAHPRTVKSSLKNKNCVVEPKGPAIVKYSKLNVNSKCVKCNGCMRSENHDLCVVNVINDVVQIVLWYLDSGCSKHMTEDRSQLTNFVNKFLGVKFGNDHVARIIGYGDYQIGNVTISRVTTWKDLDNSMIQILKDMMASSPICLLSNASKTKSWLWHRRLSHLNFGKSKKKPYKPKSKDTNQEKLYLLHMDLCSLIRVVSVNEKKYILVIVDDYSRFTWGKCLRSKDEALDFISKFLKMIQVLASFMKHLLLALHSKMEEAVATVCYTQNRFIVCLHHDKTPYELLHDKLPDLSFFHVFGALCYLKNDSKNLGKLQLKADIEENHNLDVAHINNDPFFGISIPKNVSEASSSSDVILTVVYIAAPNSEHVNKWTKDHPLDNIIDELERPVSIRLQLYEQALFCYYDAFLSSVEPKPYKDALTRACWIEAMQEKLNEFERLETEFLHGILREEVYVSQLEGFVDQDNLTHVYKLKKALYGLKQAPRACDPVDTPMVEKSKLDEDPKGKVVDPTHYRGMVGTLMYLTASIPDLTFFVCMYARYQAKPIEKHLHATLIMRVAKILDEVHLEVCNYWETYSLAGHQKGRKAMRYPVRKLNILPCLAVVLKSYG</sequence>
<feature type="domain" description="Reverse transcriptase Ty1/copia-type" evidence="5">
    <location>
        <begin position="473"/>
        <end position="522"/>
    </location>
</feature>
<comment type="caution">
    <text evidence="7">The sequence shown here is derived from an EMBL/GenBank/DDBJ whole genome shotgun (WGS) entry which is preliminary data.</text>
</comment>
<evidence type="ECO:0000256" key="3">
    <source>
        <dbReference type="ARBA" id="ARBA00022801"/>
    </source>
</evidence>
<feature type="compositionally biased region" description="Polar residues" evidence="4">
    <location>
        <begin position="1"/>
        <end position="15"/>
    </location>
</feature>
<dbReference type="GO" id="GO:0008233">
    <property type="term" value="F:peptidase activity"/>
    <property type="evidence" value="ECO:0007669"/>
    <property type="project" value="UniProtKB-KW"/>
</dbReference>
<dbReference type="InterPro" id="IPR039537">
    <property type="entry name" value="Retrotran_Ty1/copia-like"/>
</dbReference>
<proteinExistence type="predicted"/>
<dbReference type="Pfam" id="PF22936">
    <property type="entry name" value="Pol_BBD"/>
    <property type="match status" value="1"/>
</dbReference>
<keyword evidence="1" id="KW-0645">Protease</keyword>
<dbReference type="SUPFAM" id="SSF53098">
    <property type="entry name" value="Ribonuclease H-like"/>
    <property type="match status" value="1"/>
</dbReference>
<evidence type="ECO:0000313" key="7">
    <source>
        <dbReference type="EMBL" id="GEZ51316.1"/>
    </source>
</evidence>
<gene>
    <name evidence="7" type="ORF">Tci_523289</name>
</gene>
<feature type="domain" description="Retrovirus-related Pol polyprotein from transposon TNT 1-94-like beta-barrel" evidence="6">
    <location>
        <begin position="99"/>
        <end position="145"/>
    </location>
</feature>
<evidence type="ECO:0000256" key="1">
    <source>
        <dbReference type="ARBA" id="ARBA00022670"/>
    </source>
</evidence>
<evidence type="ECO:0000256" key="2">
    <source>
        <dbReference type="ARBA" id="ARBA00022723"/>
    </source>
</evidence>
<organism evidence="7">
    <name type="scientific">Tanacetum cinerariifolium</name>
    <name type="common">Dalmatian daisy</name>
    <name type="synonym">Chrysanthemum cinerariifolium</name>
    <dbReference type="NCBI Taxonomy" id="118510"/>
    <lineage>
        <taxon>Eukaryota</taxon>
        <taxon>Viridiplantae</taxon>
        <taxon>Streptophyta</taxon>
        <taxon>Embryophyta</taxon>
        <taxon>Tracheophyta</taxon>
        <taxon>Spermatophyta</taxon>
        <taxon>Magnoliopsida</taxon>
        <taxon>eudicotyledons</taxon>
        <taxon>Gunneridae</taxon>
        <taxon>Pentapetalae</taxon>
        <taxon>asterids</taxon>
        <taxon>campanulids</taxon>
        <taxon>Asterales</taxon>
        <taxon>Asteraceae</taxon>
        <taxon>Asteroideae</taxon>
        <taxon>Anthemideae</taxon>
        <taxon>Anthemidinae</taxon>
        <taxon>Tanacetum</taxon>
    </lineage>
</organism>
<evidence type="ECO:0000256" key="4">
    <source>
        <dbReference type="SAM" id="MobiDB-lite"/>
    </source>
</evidence>
<accession>A0A699II91</accession>
<dbReference type="InterPro" id="IPR013103">
    <property type="entry name" value="RVT_2"/>
</dbReference>
<feature type="region of interest" description="Disordered" evidence="4">
    <location>
        <begin position="1"/>
        <end position="40"/>
    </location>
</feature>
<dbReference type="Gene3D" id="3.30.420.10">
    <property type="entry name" value="Ribonuclease H-like superfamily/Ribonuclease H"/>
    <property type="match status" value="1"/>
</dbReference>
<name>A0A699II91_TANCI</name>
<evidence type="ECO:0000259" key="6">
    <source>
        <dbReference type="Pfam" id="PF22936"/>
    </source>
</evidence>
<dbReference type="EMBL" id="BKCJ010288101">
    <property type="protein sequence ID" value="GEZ51316.1"/>
    <property type="molecule type" value="Genomic_DNA"/>
</dbReference>
<dbReference type="InterPro" id="IPR054722">
    <property type="entry name" value="PolX-like_BBD"/>
</dbReference>
<reference evidence="7" key="1">
    <citation type="journal article" date="2019" name="Sci. Rep.">
        <title>Draft genome of Tanacetum cinerariifolium, the natural source of mosquito coil.</title>
        <authorList>
            <person name="Yamashiro T."/>
            <person name="Shiraishi A."/>
            <person name="Satake H."/>
            <person name="Nakayama K."/>
        </authorList>
    </citation>
    <scope>NUCLEOTIDE SEQUENCE</scope>
</reference>
<dbReference type="PANTHER" id="PTHR42648:SF21">
    <property type="entry name" value="CYSTEINE-RICH RLK (RECEPTOR-LIKE PROTEIN KINASE) 8"/>
    <property type="match status" value="1"/>
</dbReference>
<dbReference type="PANTHER" id="PTHR42648">
    <property type="entry name" value="TRANSPOSASE, PUTATIVE-RELATED"/>
    <property type="match status" value="1"/>
</dbReference>
<keyword evidence="2" id="KW-0479">Metal-binding</keyword>